<evidence type="ECO:0000313" key="2">
    <source>
        <dbReference type="EMBL" id="MBV7275172.1"/>
    </source>
</evidence>
<accession>A0A949TTP9</accession>
<name>A0A949TTP9_9CLOT</name>
<organism evidence="2 3">
    <name type="scientific">Clostridium thailandense</name>
    <dbReference type="NCBI Taxonomy" id="2794346"/>
    <lineage>
        <taxon>Bacteria</taxon>
        <taxon>Bacillati</taxon>
        <taxon>Bacillota</taxon>
        <taxon>Clostridia</taxon>
        <taxon>Eubacteriales</taxon>
        <taxon>Clostridiaceae</taxon>
        <taxon>Clostridium</taxon>
    </lineage>
</organism>
<feature type="domain" description="DUF4397" evidence="1">
    <location>
        <begin position="23"/>
        <end position="137"/>
    </location>
</feature>
<reference evidence="2" key="1">
    <citation type="submission" date="2020-12" db="EMBL/GenBank/DDBJ databases">
        <title>Clostridium thailandense sp. nov., a novel acetogenic bacterium isolated from peat land soil in Thailand.</title>
        <authorList>
            <person name="Chaikitkaew S."/>
            <person name="Birkeland N.K."/>
        </authorList>
    </citation>
    <scope>NUCLEOTIDE SEQUENCE</scope>
    <source>
        <strain evidence="2">PL3</strain>
    </source>
</reference>
<dbReference type="Proteomes" id="UP000694308">
    <property type="component" value="Unassembled WGS sequence"/>
</dbReference>
<sequence length="210" mass="23592">MVYCPYSDMNNEWRQEKMDNSNSYIRILQASPNTPAVDVYANNTLIAQNLTYKSFSPYSTFPSGNYNMKVYYAGQKTNPLIDAKVFIPPGNVFNIAIIGLLPNISFYGIPEPNGPQNFGRPCIRFINLSPTEQALDLTVNGVKIFSNINYKDYTMYACIPAGEYTFRVYAAGTENLLSTISNAQLESNKYYSIYALGVSPLETMLISEPR</sequence>
<proteinExistence type="predicted"/>
<protein>
    <submittedName>
        <fullName evidence="2">DUF4397 domain-containing protein</fullName>
    </submittedName>
</protein>
<gene>
    <name evidence="2" type="ORF">I6U48_19920</name>
</gene>
<dbReference type="AlphaFoldDB" id="A0A949TTP9"/>
<dbReference type="EMBL" id="JAEEGC010000113">
    <property type="protein sequence ID" value="MBV7275172.1"/>
    <property type="molecule type" value="Genomic_DNA"/>
</dbReference>
<evidence type="ECO:0000259" key="1">
    <source>
        <dbReference type="Pfam" id="PF14344"/>
    </source>
</evidence>
<dbReference type="Pfam" id="PF14344">
    <property type="entry name" value="DUF4397"/>
    <property type="match status" value="1"/>
</dbReference>
<comment type="caution">
    <text evidence="2">The sequence shown here is derived from an EMBL/GenBank/DDBJ whole genome shotgun (WGS) entry which is preliminary data.</text>
</comment>
<dbReference type="RefSeq" id="WP_218322228.1">
    <property type="nucleotide sequence ID" value="NZ_JAEEGC010000113.1"/>
</dbReference>
<dbReference type="InterPro" id="IPR025510">
    <property type="entry name" value="DUF4397"/>
</dbReference>
<keyword evidence="3" id="KW-1185">Reference proteome</keyword>
<evidence type="ECO:0000313" key="3">
    <source>
        <dbReference type="Proteomes" id="UP000694308"/>
    </source>
</evidence>